<dbReference type="RefSeq" id="YP_195091.1">
    <property type="nucleotide sequence ID" value="NC_006820.1"/>
</dbReference>
<evidence type="ECO:0000313" key="4">
    <source>
        <dbReference type="Proteomes" id="UP000246186"/>
    </source>
</evidence>
<name>Q5GQX9_BPSYP</name>
<dbReference type="KEGG" id="vg:3260362"/>
<reference evidence="1 3" key="2">
    <citation type="journal article" date="2005" name="J. Bacteriol.">
        <title>The genome of S-PM2, a 'photosynthetic' T4-type bacteriophage that infects marine Synechococcus strains.</title>
        <authorList>
            <person name="Mann N.H."/>
            <person name="Clokie M.R."/>
            <person name="Millard A."/>
            <person name="Cook A."/>
            <person name="Wilson W.H."/>
            <person name="Wheatley P.J."/>
            <person name="Letarov A."/>
            <person name="Krisch H.M."/>
        </authorList>
    </citation>
    <scope>NUCLEOTIDE SEQUENCE</scope>
</reference>
<reference evidence="2" key="4">
    <citation type="submission" date="2015-02" db="EMBL/GenBank/DDBJ databases">
        <authorList>
            <person name="Chooi Y.-H."/>
        </authorList>
    </citation>
    <scope>NUCLEOTIDE SEQUENCE</scope>
</reference>
<organism evidence="1 3">
    <name type="scientific">Synechococcus phage S-PM2</name>
    <dbReference type="NCBI Taxonomy" id="238854"/>
    <lineage>
        <taxon>Viruses</taxon>
        <taxon>Duplodnaviria</taxon>
        <taxon>Heunggongvirae</taxon>
        <taxon>Uroviricota</taxon>
        <taxon>Caudoviricetes</taxon>
        <taxon>Pantevenvirales</taxon>
        <taxon>Kyanoviridae</taxon>
        <taxon>Nodensvirus</taxon>
        <taxon>Nodensvirus spm2</taxon>
    </lineage>
</organism>
<reference evidence="1 3" key="1">
    <citation type="journal article" date="2004" name="Proc. Natl. Acad. Sci. U.S.A.">
        <title>Genetic organization of the psbAD region in phages infecting marine Synechococcus strains.</title>
        <authorList>
            <person name="Millard A."/>
            <person name="Clokie M.R."/>
            <person name="Shub D.A."/>
            <person name="Mann N.H."/>
        </authorList>
    </citation>
    <scope>NUCLEOTIDE SEQUENCE [LARGE SCALE GENOMIC DNA]</scope>
</reference>
<dbReference type="EMBL" id="AJ630128">
    <property type="protein sequence ID" value="CAF34121.1"/>
    <property type="molecule type" value="Genomic_DNA"/>
</dbReference>
<dbReference type="OrthoDB" id="27022at10239"/>
<evidence type="ECO:0000313" key="3">
    <source>
        <dbReference type="Proteomes" id="UP000000994"/>
    </source>
</evidence>
<proteinExistence type="predicted"/>
<sequence length="89" mass="10293">MTAPKFYLVAGDTAFAMGEDGNFFCAPVCDFDNKVDGIKKGEIGWDEAWELSDIREEEQDYIEYVAHVCYYLKKAADLHQEQHNVFYIK</sequence>
<gene>
    <name evidence="2" type="ORF">S-PM2d057</name>
    <name evidence="1" type="ORF">S-PM2p057</name>
</gene>
<dbReference type="Proteomes" id="UP000000994">
    <property type="component" value="Segment"/>
</dbReference>
<evidence type="ECO:0000313" key="2">
    <source>
        <dbReference type="EMBL" id="CFW42167.1"/>
    </source>
</evidence>
<reference evidence="2 4" key="3">
    <citation type="journal article" date="2015" name="PLoS ONE">
        <title>Spontaneous Deletion of an "ORFanage" Region Facilitates Host Adaptation in a "Photosynthetic" Cyanophage.</title>
        <authorList>
            <person name="Puxty R.J."/>
            <person name="Perez-Sepulveda B."/>
            <person name="Rihtman B."/>
            <person name="Evans D.J."/>
            <person name="Millard A.D."/>
            <person name="Scanlan D.J."/>
        </authorList>
    </citation>
    <scope>NUCLEOTIDE SEQUENCE [LARGE SCALE GENOMIC DNA]</scope>
</reference>
<evidence type="ECO:0000313" key="1">
    <source>
        <dbReference type="EMBL" id="CAF34121.1"/>
    </source>
</evidence>
<protein>
    <submittedName>
        <fullName evidence="1">Hypothetical-Protein / belonging to T4-LIKE GC: 800</fullName>
    </submittedName>
</protein>
<dbReference type="EMBL" id="LN828717">
    <property type="protein sequence ID" value="CFW42167.1"/>
    <property type="molecule type" value="Genomic_DNA"/>
</dbReference>
<dbReference type="Proteomes" id="UP000246186">
    <property type="component" value="Genome"/>
</dbReference>
<keyword evidence="3" id="KW-1185">Reference proteome</keyword>
<accession>Q5GQX9</accession>
<organismHost>
    <name type="scientific">Synechococcus</name>
    <dbReference type="NCBI Taxonomy" id="1129"/>
</organismHost>